<sequence>MSLTFEKTLAGIETFAHTETRREIALIVRPHPRDPDKEKLVNAGESEQVLGNLSIKNGSSPAPLNGVVYASDVIVSIAGTENFFAPARGRRSIFLAYDGPGFAGEAFRSFYGLKQ</sequence>
<accession>A0A1F6F0K9</accession>
<protein>
    <submittedName>
        <fullName evidence="1">Uncharacterized protein</fullName>
    </submittedName>
</protein>
<comment type="caution">
    <text evidence="1">The sequence shown here is derived from an EMBL/GenBank/DDBJ whole genome shotgun (WGS) entry which is preliminary data.</text>
</comment>
<dbReference type="EMBL" id="MFMJ01000017">
    <property type="protein sequence ID" value="OGG79376.1"/>
    <property type="molecule type" value="Genomic_DNA"/>
</dbReference>
<gene>
    <name evidence="1" type="ORF">A3J11_00265</name>
</gene>
<organism evidence="1 2">
    <name type="scientific">Candidatus Kaiserbacteria bacterium RIFCSPLOWO2_02_FULL_55_12</name>
    <dbReference type="NCBI Taxonomy" id="1798522"/>
    <lineage>
        <taxon>Bacteria</taxon>
        <taxon>Candidatus Kaiseribacteriota</taxon>
    </lineage>
</organism>
<proteinExistence type="predicted"/>
<evidence type="ECO:0000313" key="2">
    <source>
        <dbReference type="Proteomes" id="UP000178919"/>
    </source>
</evidence>
<name>A0A1F6F0K9_9BACT</name>
<reference evidence="1 2" key="1">
    <citation type="journal article" date="2016" name="Nat. Commun.">
        <title>Thousands of microbial genomes shed light on interconnected biogeochemical processes in an aquifer system.</title>
        <authorList>
            <person name="Anantharaman K."/>
            <person name="Brown C.T."/>
            <person name="Hug L.A."/>
            <person name="Sharon I."/>
            <person name="Castelle C.J."/>
            <person name="Probst A.J."/>
            <person name="Thomas B.C."/>
            <person name="Singh A."/>
            <person name="Wilkins M.J."/>
            <person name="Karaoz U."/>
            <person name="Brodie E.L."/>
            <person name="Williams K.H."/>
            <person name="Hubbard S.S."/>
            <person name="Banfield J.F."/>
        </authorList>
    </citation>
    <scope>NUCLEOTIDE SEQUENCE [LARGE SCALE GENOMIC DNA]</scope>
</reference>
<dbReference type="AlphaFoldDB" id="A0A1F6F0K9"/>
<evidence type="ECO:0000313" key="1">
    <source>
        <dbReference type="EMBL" id="OGG79376.1"/>
    </source>
</evidence>
<dbReference type="Proteomes" id="UP000178919">
    <property type="component" value="Unassembled WGS sequence"/>
</dbReference>